<evidence type="ECO:0000313" key="1">
    <source>
        <dbReference type="EMBL" id="KKN01110.1"/>
    </source>
</evidence>
<comment type="caution">
    <text evidence="1">The sequence shown here is derived from an EMBL/GenBank/DDBJ whole genome shotgun (WGS) entry which is preliminary data.</text>
</comment>
<protein>
    <submittedName>
        <fullName evidence="1">Uncharacterized protein</fullName>
    </submittedName>
</protein>
<organism evidence="1">
    <name type="scientific">marine sediment metagenome</name>
    <dbReference type="NCBI Taxonomy" id="412755"/>
    <lineage>
        <taxon>unclassified sequences</taxon>
        <taxon>metagenomes</taxon>
        <taxon>ecological metagenomes</taxon>
    </lineage>
</organism>
<sequence length="84" mass="10226">MIGNERREKNIELEKFKVKKIPGGYKKLKDVRNSNSIIRNIKEQKRKGNLLKFKEVYKTHYVGTMKRNMKIYELYIRKKPIKKK</sequence>
<dbReference type="EMBL" id="LAZR01005297">
    <property type="protein sequence ID" value="KKN01110.1"/>
    <property type="molecule type" value="Genomic_DNA"/>
</dbReference>
<gene>
    <name evidence="1" type="ORF">LCGC14_1131080</name>
</gene>
<reference evidence="1" key="1">
    <citation type="journal article" date="2015" name="Nature">
        <title>Complex archaea that bridge the gap between prokaryotes and eukaryotes.</title>
        <authorList>
            <person name="Spang A."/>
            <person name="Saw J.H."/>
            <person name="Jorgensen S.L."/>
            <person name="Zaremba-Niedzwiedzka K."/>
            <person name="Martijn J."/>
            <person name="Lind A.E."/>
            <person name="van Eijk R."/>
            <person name="Schleper C."/>
            <person name="Guy L."/>
            <person name="Ettema T.J."/>
        </authorList>
    </citation>
    <scope>NUCLEOTIDE SEQUENCE</scope>
</reference>
<proteinExistence type="predicted"/>
<name>A0A0F9M104_9ZZZZ</name>
<dbReference type="AlphaFoldDB" id="A0A0F9M104"/>
<accession>A0A0F9M104</accession>